<dbReference type="InterPro" id="IPR012334">
    <property type="entry name" value="Pectin_lyas_fold"/>
</dbReference>
<dbReference type="SUPFAM" id="SSF51126">
    <property type="entry name" value="Pectin lyase-like"/>
    <property type="match status" value="1"/>
</dbReference>
<dbReference type="InterPro" id="IPR052052">
    <property type="entry name" value="Polysaccharide_Lyase_9"/>
</dbReference>
<dbReference type="InterPro" id="IPR039448">
    <property type="entry name" value="Beta_helix"/>
</dbReference>
<dbReference type="GO" id="GO:0005576">
    <property type="term" value="C:extracellular region"/>
    <property type="evidence" value="ECO:0007669"/>
    <property type="project" value="UniProtKB-SubCell"/>
</dbReference>
<feature type="chain" id="PRO_5038470498" evidence="4">
    <location>
        <begin position="30"/>
        <end position="803"/>
    </location>
</feature>
<dbReference type="InterPro" id="IPR006626">
    <property type="entry name" value="PbH1"/>
</dbReference>
<evidence type="ECO:0000256" key="1">
    <source>
        <dbReference type="ARBA" id="ARBA00004613"/>
    </source>
</evidence>
<evidence type="ECO:0000256" key="3">
    <source>
        <dbReference type="ARBA" id="ARBA00022729"/>
    </source>
</evidence>
<evidence type="ECO:0000259" key="5">
    <source>
        <dbReference type="Pfam" id="PF13229"/>
    </source>
</evidence>
<dbReference type="EMBL" id="JACHVT010000002">
    <property type="protein sequence ID" value="MBB2985725.1"/>
    <property type="molecule type" value="Genomic_DNA"/>
</dbReference>
<feature type="signal peptide" evidence="4">
    <location>
        <begin position="1"/>
        <end position="29"/>
    </location>
</feature>
<accession>A0A839PUL1</accession>
<evidence type="ECO:0000256" key="4">
    <source>
        <dbReference type="SAM" id="SignalP"/>
    </source>
</evidence>
<keyword evidence="2" id="KW-0964">Secreted</keyword>
<evidence type="ECO:0000256" key="2">
    <source>
        <dbReference type="ARBA" id="ARBA00022525"/>
    </source>
</evidence>
<keyword evidence="3 4" id="KW-0732">Signal</keyword>
<gene>
    <name evidence="6" type="ORF">FHW14_000874</name>
</gene>
<dbReference type="SMART" id="SM00710">
    <property type="entry name" value="PbH1"/>
    <property type="match status" value="7"/>
</dbReference>
<protein>
    <submittedName>
        <fullName evidence="6">Parallel beta-helix repeat protein</fullName>
    </submittedName>
</protein>
<dbReference type="PANTHER" id="PTHR40088">
    <property type="entry name" value="PECTATE LYASE (EUROFUNG)"/>
    <property type="match status" value="1"/>
</dbReference>
<evidence type="ECO:0000313" key="7">
    <source>
        <dbReference type="Proteomes" id="UP000590811"/>
    </source>
</evidence>
<dbReference type="NCBIfam" id="TIGR03804">
    <property type="entry name" value="para_beta_helix"/>
    <property type="match status" value="1"/>
</dbReference>
<comment type="caution">
    <text evidence="6">The sequence shown here is derived from an EMBL/GenBank/DDBJ whole genome shotgun (WGS) entry which is preliminary data.</text>
</comment>
<comment type="subcellular location">
    <subcellularLocation>
        <location evidence="1">Secreted</location>
    </subcellularLocation>
</comment>
<dbReference type="Pfam" id="PF13229">
    <property type="entry name" value="Beta_helix"/>
    <property type="match status" value="1"/>
</dbReference>
<organism evidence="6 7">
    <name type="scientific">Terracoccus luteus</name>
    <dbReference type="NCBI Taxonomy" id="53356"/>
    <lineage>
        <taxon>Bacteria</taxon>
        <taxon>Bacillati</taxon>
        <taxon>Actinomycetota</taxon>
        <taxon>Actinomycetes</taxon>
        <taxon>Micrococcales</taxon>
        <taxon>Intrasporangiaceae</taxon>
        <taxon>Terracoccus</taxon>
    </lineage>
</organism>
<dbReference type="Gene3D" id="2.160.20.10">
    <property type="entry name" value="Single-stranded right-handed beta-helix, Pectin lyase-like"/>
    <property type="match status" value="2"/>
</dbReference>
<dbReference type="Proteomes" id="UP000590811">
    <property type="component" value="Unassembled WGS sequence"/>
</dbReference>
<name>A0A839PUL1_9MICO</name>
<evidence type="ECO:0000313" key="6">
    <source>
        <dbReference type="EMBL" id="MBB2985725.1"/>
    </source>
</evidence>
<dbReference type="InterPro" id="IPR022441">
    <property type="entry name" value="Para_beta_helix_rpt-2"/>
</dbReference>
<proteinExistence type="predicted"/>
<reference evidence="6 7" key="1">
    <citation type="submission" date="2020-08" db="EMBL/GenBank/DDBJ databases">
        <title>Genomic Encyclopedia of Type Strains, Phase IV (KMG-V): Genome sequencing to study the core and pangenomes of soil and plant-associated prokaryotes.</title>
        <authorList>
            <person name="Whitman W."/>
        </authorList>
    </citation>
    <scope>NUCLEOTIDE SEQUENCE [LARGE SCALE GENOMIC DNA]</scope>
    <source>
        <strain evidence="6 7">B3ACCR2</strain>
    </source>
</reference>
<dbReference type="AlphaFoldDB" id="A0A839PUL1"/>
<dbReference type="RefSeq" id="WP_184508590.1">
    <property type="nucleotide sequence ID" value="NZ_JACHVT010000002.1"/>
</dbReference>
<dbReference type="InterPro" id="IPR011050">
    <property type="entry name" value="Pectin_lyase_fold/virulence"/>
</dbReference>
<feature type="domain" description="Right handed beta helix" evidence="5">
    <location>
        <begin position="482"/>
        <end position="641"/>
    </location>
</feature>
<sequence length="803" mass="83304">MNLRRVSLLRKGLVTAGAFSLALAVPAIAQAPHASADPAPTDTIGGDTFERTVSAGWGTALTGGTWGSSVPSRTSVSSGQGLVRLDPGASVTQTLAGSAVDVRTTVGVKVDRIAVAGNGVSAGVAGRVSGTGGYVANLRIGRAGAMSLAIVRMRSGSPDTVLVNDTLIPGTASTGTSYTAQVDVMGTSPVVVRARAWPTSSTAPGWQVSTSDASDSRITSAGGSALRSYLSASSASTGLAYDNVAVQRLAEPGGTTPAPVPATPQVGSAAPGGTYYSVPSGAIFVTAAGSRAGSGTAASPYGSLAYAIERAPSGATLVMRGGTYRESTTVPFGKRLTIQSYPGEAVWLEGSSPVTGWQKSGSTWAVSGWNYIFDHKVSHTRGVDESNRFIDPAYPMAGYPDQVWVGGVKLRQVGSASAVVGGTFYVDEAGRRLVIGSDPAGRTVEASTRQQAMVIQGAGTVVRGIGVRRYANTFWMGGALSAQVDDITLENVVASDNATIGINGWGKRTRLQRVTVARAGGLGVGMNRADGLSISDSLIQENNVEHFKEAPVSGGVKITTTRGVSIRNNLFERNVTTALWFDESAYDITIANNTVRDNAGIGIELELSSKAVVAGNYIVRNGSAGLYVIDTNNVAVWNNTFAANQQYSWRIYQDSRRSSDPVITFVVRDISFRNNVTAYGTGACPYLVHDTEYKVTGQTMRVTSQANAYWRASSSAPANMVCWANGTAGLQSYKTLSTFRSATGNDTGSTVNEGTPILTSDYQLTPAAQSTTAAVALPLPDYIASVVGLATNTRKLGAVGSLR</sequence>
<dbReference type="GO" id="GO:0016837">
    <property type="term" value="F:carbon-oxygen lyase activity, acting on polysaccharides"/>
    <property type="evidence" value="ECO:0007669"/>
    <property type="project" value="TreeGrafter"/>
</dbReference>
<dbReference type="PANTHER" id="PTHR40088:SF2">
    <property type="entry name" value="SECRETED SUGAR HYDROLASE"/>
    <property type="match status" value="1"/>
</dbReference>